<accession>A0ABQ7JE21</accession>
<comment type="subcellular location">
    <subcellularLocation>
        <location evidence="1">Endomembrane system</location>
        <topology evidence="1">Peripheral membrane protein</topology>
    </subcellularLocation>
</comment>
<organism evidence="6 7">
    <name type="scientific">Cardiosporidium cionae</name>
    <dbReference type="NCBI Taxonomy" id="476202"/>
    <lineage>
        <taxon>Eukaryota</taxon>
        <taxon>Sar</taxon>
        <taxon>Alveolata</taxon>
        <taxon>Apicomplexa</taxon>
        <taxon>Aconoidasida</taxon>
        <taxon>Nephromycida</taxon>
        <taxon>Cardiosporidium</taxon>
    </lineage>
</organism>
<protein>
    <submittedName>
        <fullName evidence="6">Vacuolar protein sorting-associated protein 11</fullName>
    </submittedName>
</protein>
<dbReference type="Proteomes" id="UP000823046">
    <property type="component" value="Unassembled WGS sequence"/>
</dbReference>
<evidence type="ECO:0000313" key="6">
    <source>
        <dbReference type="EMBL" id="KAF8822150.1"/>
    </source>
</evidence>
<gene>
    <name evidence="6" type="primary">VPS11</name>
    <name evidence="6" type="ORF">IE077_000924</name>
</gene>
<keyword evidence="2" id="KW-0479">Metal-binding</keyword>
<evidence type="ECO:0000256" key="5">
    <source>
        <dbReference type="ARBA" id="ARBA00023136"/>
    </source>
</evidence>
<sequence>MNGIFIFSHEETDHSLIVHKLREKYITDRLDILVRKRLFDWATAIAIKEEQTEDVNQALKNASQKFPCMHCLFSMIFGRYIEPSYVIEKYLDAQRIHNLADYLMKVHEAGLAVKEHTTMLFKCYTMLQEVPKIDEFIKVASMRNYDLGAAIETCRDSGYARFALDIALNQSYHEMYVTILIEDFKVGAVLLTCKFNARVTYPLLFSPFRDFTKAIQYMRTLNPPIACSLIMKFGRTLMKHQPNSSLTFINQIMRDYKPGVEVFIPLFLDCNDRLQVFLSTFLQSSPVGNEPNAVSHTTGSTAVLTYLELLLRSYKYCRVTPERAEEKSLEVSDRVDAVVENSQGNKKTNSDLNRLSSLSQSIMKLLKEHCTQKEEDIRTALNLCHVYEFEPGLVYCSEKSQNYQLPLGFFIHEKNVEGLLSYCLKCGLNDPILWTEALSFFASSVYTDTYLLRLPDSQSAMLEVLKHIGRHRLLPPLGVLDILKEHPNVTISTVKPQLFSSSLEMFVHAVIVQESLRFFKTVSGILKEYLLSSFDRSSATLATSTVRLERDNLEIERMREDITKIKTSVKLFQQKKCSQCDLVLDLPSVYFYCGHSYHMYCLSSDSVCQKCETNIRSKQMMLEQRELQGRNAEDFFKFLRGSGDGLDYIASCFGKGMFSKLT</sequence>
<evidence type="ECO:0000256" key="2">
    <source>
        <dbReference type="ARBA" id="ARBA00022723"/>
    </source>
</evidence>
<dbReference type="PANTHER" id="PTHR23323">
    <property type="entry name" value="VACUOLAR PROTEIN SORTING-ASSOCIATED PROTEIN"/>
    <property type="match status" value="1"/>
</dbReference>
<evidence type="ECO:0000256" key="1">
    <source>
        <dbReference type="ARBA" id="ARBA00004184"/>
    </source>
</evidence>
<proteinExistence type="predicted"/>
<name>A0ABQ7JE21_9APIC</name>
<evidence type="ECO:0000256" key="3">
    <source>
        <dbReference type="ARBA" id="ARBA00022771"/>
    </source>
</evidence>
<keyword evidence="4" id="KW-0862">Zinc</keyword>
<dbReference type="EMBL" id="JADAQX010000078">
    <property type="protein sequence ID" value="KAF8822150.1"/>
    <property type="molecule type" value="Genomic_DNA"/>
</dbReference>
<reference evidence="6 7" key="1">
    <citation type="journal article" date="2020" name="bioRxiv">
        <title>Metabolic contributions of an alphaproteobacterial endosymbiont in the apicomplexan Cardiosporidium cionae.</title>
        <authorList>
            <person name="Hunter E.S."/>
            <person name="Paight C.J."/>
            <person name="Lane C.E."/>
        </authorList>
    </citation>
    <scope>NUCLEOTIDE SEQUENCE [LARGE SCALE GENOMIC DNA]</scope>
    <source>
        <strain evidence="6">ESH_2018</strain>
    </source>
</reference>
<dbReference type="Pfam" id="PF23356">
    <property type="entry name" value="TPR_PEP5_VPS11"/>
    <property type="match status" value="1"/>
</dbReference>
<comment type="caution">
    <text evidence="6">The sequence shown here is derived from an EMBL/GenBank/DDBJ whole genome shotgun (WGS) entry which is preliminary data.</text>
</comment>
<evidence type="ECO:0000313" key="7">
    <source>
        <dbReference type="Proteomes" id="UP000823046"/>
    </source>
</evidence>
<dbReference type="InterPro" id="IPR057308">
    <property type="entry name" value="CHCR_PEP5_VPS11"/>
</dbReference>
<keyword evidence="3" id="KW-0863">Zinc-finger</keyword>
<dbReference type="PANTHER" id="PTHR23323:SF24">
    <property type="entry name" value="VACUOLAR PROTEIN SORTING-ASSOCIATED PROTEIN 11 HOMOLOG"/>
    <property type="match status" value="1"/>
</dbReference>
<evidence type="ECO:0000256" key="4">
    <source>
        <dbReference type="ARBA" id="ARBA00022833"/>
    </source>
</evidence>
<keyword evidence="7" id="KW-1185">Reference proteome</keyword>
<keyword evidence="5" id="KW-0472">Membrane</keyword>